<dbReference type="Gene3D" id="1.25.40.10">
    <property type="entry name" value="Tetratricopeptide repeat domain"/>
    <property type="match status" value="1"/>
</dbReference>
<evidence type="ECO:0000256" key="4">
    <source>
        <dbReference type="ARBA" id="ARBA00022892"/>
    </source>
</evidence>
<dbReference type="STRING" id="2769.R7Q6Z5"/>
<reference evidence="9" key="1">
    <citation type="journal article" date="2013" name="Proc. Natl. Acad. Sci. U.S.A.">
        <title>Genome structure and metabolic features in the red seaweed Chondrus crispus shed light on evolution of the Archaeplastida.</title>
        <authorList>
            <person name="Collen J."/>
            <person name="Porcel B."/>
            <person name="Carre W."/>
            <person name="Ball S.G."/>
            <person name="Chaparro C."/>
            <person name="Tonon T."/>
            <person name="Barbeyron T."/>
            <person name="Michel G."/>
            <person name="Noel B."/>
            <person name="Valentin K."/>
            <person name="Elias M."/>
            <person name="Artiguenave F."/>
            <person name="Arun A."/>
            <person name="Aury J.M."/>
            <person name="Barbosa-Neto J.F."/>
            <person name="Bothwell J.H."/>
            <person name="Bouget F.Y."/>
            <person name="Brillet L."/>
            <person name="Cabello-Hurtado F."/>
            <person name="Capella-Gutierrez S."/>
            <person name="Charrier B."/>
            <person name="Cladiere L."/>
            <person name="Cock J.M."/>
            <person name="Coelho S.M."/>
            <person name="Colleoni C."/>
            <person name="Czjzek M."/>
            <person name="Da Silva C."/>
            <person name="Delage L."/>
            <person name="Denoeud F."/>
            <person name="Deschamps P."/>
            <person name="Dittami S.M."/>
            <person name="Gabaldon T."/>
            <person name="Gachon C.M."/>
            <person name="Groisillier A."/>
            <person name="Herve C."/>
            <person name="Jabbari K."/>
            <person name="Katinka M."/>
            <person name="Kloareg B."/>
            <person name="Kowalczyk N."/>
            <person name="Labadie K."/>
            <person name="Leblanc C."/>
            <person name="Lopez P.J."/>
            <person name="McLachlan D.H."/>
            <person name="Meslet-Cladiere L."/>
            <person name="Moustafa A."/>
            <person name="Nehr Z."/>
            <person name="Nyvall Collen P."/>
            <person name="Panaud O."/>
            <person name="Partensky F."/>
            <person name="Poulain J."/>
            <person name="Rensing S.A."/>
            <person name="Rousvoal S."/>
            <person name="Samson G."/>
            <person name="Symeonidi A."/>
            <person name="Weissenbach J."/>
            <person name="Zambounis A."/>
            <person name="Wincker P."/>
            <person name="Boyen C."/>
        </authorList>
    </citation>
    <scope>NUCLEOTIDE SEQUENCE [LARGE SCALE GENOMIC DNA]</scope>
    <source>
        <strain evidence="9">cv. Stackhouse</strain>
    </source>
</reference>
<dbReference type="OrthoDB" id="9984275at2759"/>
<dbReference type="GO" id="GO:0006886">
    <property type="term" value="P:intracellular protein transport"/>
    <property type="evidence" value="ECO:0007669"/>
    <property type="project" value="UniProtKB-UniRule"/>
</dbReference>
<dbReference type="PANTHER" id="PTHR13768:SF8">
    <property type="entry name" value="ALPHA-SOLUBLE NSF ATTACHMENT PROTEIN"/>
    <property type="match status" value="1"/>
</dbReference>
<dbReference type="CDD" id="cd15832">
    <property type="entry name" value="SNAP"/>
    <property type="match status" value="1"/>
</dbReference>
<dbReference type="InterPro" id="IPR000744">
    <property type="entry name" value="NSF_attach"/>
</dbReference>
<evidence type="ECO:0000256" key="5">
    <source>
        <dbReference type="ARBA" id="ARBA00022927"/>
    </source>
</evidence>
<evidence type="ECO:0008006" key="10">
    <source>
        <dbReference type="Google" id="ProtNLM"/>
    </source>
</evidence>
<keyword evidence="3 7" id="KW-0813">Transport</keyword>
<evidence type="ECO:0000256" key="7">
    <source>
        <dbReference type="RuleBase" id="RU367013"/>
    </source>
</evidence>
<keyword evidence="9" id="KW-1185">Reference proteome</keyword>
<dbReference type="Proteomes" id="UP000012073">
    <property type="component" value="Unassembled WGS sequence"/>
</dbReference>
<dbReference type="OMA" id="WSVKEYL"/>
<comment type="subcellular location">
    <subcellularLocation>
        <location evidence="1 7">Membrane</location>
        <topology evidence="1 7">Peripheral membrane protein</topology>
    </subcellularLocation>
</comment>
<evidence type="ECO:0000256" key="1">
    <source>
        <dbReference type="ARBA" id="ARBA00004170"/>
    </source>
</evidence>
<evidence type="ECO:0000313" key="8">
    <source>
        <dbReference type="EMBL" id="CDF33804.1"/>
    </source>
</evidence>
<dbReference type="GO" id="GO:0005774">
    <property type="term" value="C:vacuolar membrane"/>
    <property type="evidence" value="ECO:0007669"/>
    <property type="project" value="TreeGrafter"/>
</dbReference>
<organism evidence="8 9">
    <name type="scientific">Chondrus crispus</name>
    <name type="common">Carrageen Irish moss</name>
    <name type="synonym">Polymorpha crispa</name>
    <dbReference type="NCBI Taxonomy" id="2769"/>
    <lineage>
        <taxon>Eukaryota</taxon>
        <taxon>Rhodophyta</taxon>
        <taxon>Florideophyceae</taxon>
        <taxon>Rhodymeniophycidae</taxon>
        <taxon>Gigartinales</taxon>
        <taxon>Gigartinaceae</taxon>
        <taxon>Chondrus</taxon>
    </lineage>
</organism>
<dbReference type="PhylomeDB" id="R7Q6Z5"/>
<comment type="similarity">
    <text evidence="2 7">Belongs to the SNAP family.</text>
</comment>
<evidence type="ECO:0000256" key="6">
    <source>
        <dbReference type="ARBA" id="ARBA00023136"/>
    </source>
</evidence>
<comment type="function">
    <text evidence="7">Required for vesicular transport between the endoplasmic reticulum and the Golgi apparatus.</text>
</comment>
<keyword evidence="5 7" id="KW-0653">Protein transport</keyword>
<dbReference type="GO" id="GO:0005483">
    <property type="term" value="F:soluble NSF attachment protein activity"/>
    <property type="evidence" value="ECO:0007669"/>
    <property type="project" value="TreeGrafter"/>
</dbReference>
<accession>R7Q6Z5</accession>
<proteinExistence type="inferred from homology"/>
<dbReference type="PANTHER" id="PTHR13768">
    <property type="entry name" value="SOLUBLE NSF ATTACHMENT PROTEIN SNAP"/>
    <property type="match status" value="1"/>
</dbReference>
<dbReference type="GO" id="GO:0035494">
    <property type="term" value="P:SNARE complex disassembly"/>
    <property type="evidence" value="ECO:0007669"/>
    <property type="project" value="TreeGrafter"/>
</dbReference>
<dbReference type="GeneID" id="17321335"/>
<keyword evidence="6 7" id="KW-0472">Membrane</keyword>
<gene>
    <name evidence="8" type="ORF">CHC_T00002413001</name>
</gene>
<name>R7Q6Z5_CHOCR</name>
<dbReference type="EMBL" id="HG001658">
    <property type="protein sequence ID" value="CDF33804.1"/>
    <property type="molecule type" value="Genomic_DNA"/>
</dbReference>
<dbReference type="RefSeq" id="XP_005713623.1">
    <property type="nucleotide sequence ID" value="XM_005713566.1"/>
</dbReference>
<evidence type="ECO:0000313" key="9">
    <source>
        <dbReference type="Proteomes" id="UP000012073"/>
    </source>
</evidence>
<dbReference type="InterPro" id="IPR011990">
    <property type="entry name" value="TPR-like_helical_dom_sf"/>
</dbReference>
<sequence>MNASRKEEEGQNLMEQGEKQLHQKSGFLSFFLGKSASIGKSSPQEEAAETFVKAANCFRLVKAWSQAGAAFEKAASAYAASSDMTYEAASKYTDAAKAYKNSDSGKAVAAYEKAIELYTDTARFQQCARYKKEIAEMFEAEQDMEKSLEAYIAAADFYDMEDAKSNANSMRVKVAMLSASTGKFAEAADLYESVAQNALANHMLKYGARDHLLRAGLCRLCLDDVIGAQRAISKYAEMDPTFSTSREGKLLEAVVAAVDEADVQGFTNHVYEYDSLSKLDEWKTSILLKIKNKINAEDDDLT</sequence>
<keyword evidence="4 7" id="KW-0931">ER-Golgi transport</keyword>
<dbReference type="Pfam" id="PF14938">
    <property type="entry name" value="SNAP"/>
    <property type="match status" value="1"/>
</dbReference>
<dbReference type="Gramene" id="CDF33804">
    <property type="protein sequence ID" value="CDF33804"/>
    <property type="gene ID" value="CHC_T00002413001"/>
</dbReference>
<dbReference type="GO" id="GO:0019905">
    <property type="term" value="F:syntaxin binding"/>
    <property type="evidence" value="ECO:0007669"/>
    <property type="project" value="TreeGrafter"/>
</dbReference>
<dbReference type="PRINTS" id="PR00448">
    <property type="entry name" value="NSFATTACHMNT"/>
</dbReference>
<dbReference type="AlphaFoldDB" id="R7Q6Z5"/>
<dbReference type="GO" id="GO:0031201">
    <property type="term" value="C:SNARE complex"/>
    <property type="evidence" value="ECO:0007669"/>
    <property type="project" value="TreeGrafter"/>
</dbReference>
<dbReference type="KEGG" id="ccp:CHC_T00002413001"/>
<evidence type="ECO:0000256" key="2">
    <source>
        <dbReference type="ARBA" id="ARBA00010050"/>
    </source>
</evidence>
<protein>
    <recommendedName>
        <fullName evidence="10">Alpha-soluble NSF attachment protein</fullName>
    </recommendedName>
</protein>
<evidence type="ECO:0000256" key="3">
    <source>
        <dbReference type="ARBA" id="ARBA00022448"/>
    </source>
</evidence>
<dbReference type="SUPFAM" id="SSF48452">
    <property type="entry name" value="TPR-like"/>
    <property type="match status" value="1"/>
</dbReference>
<dbReference type="FunFam" id="1.25.40.10:FF:000049">
    <property type="entry name" value="Alpha-soluble NSF attachment protein-like"/>
    <property type="match status" value="1"/>
</dbReference>